<accession>A0AAU6Q8C2</accession>
<gene>
    <name evidence="2" type="ORF">WDJ50_18650</name>
</gene>
<keyword evidence="2" id="KW-0614">Plasmid</keyword>
<geneLocation type="plasmid" evidence="2">
    <name>p2</name>
</geneLocation>
<name>A0AAU6Q8C2_9DEIO</name>
<dbReference type="EMBL" id="CP149785">
    <property type="protein sequence ID" value="WYF46784.1"/>
    <property type="molecule type" value="Genomic_DNA"/>
</dbReference>
<reference evidence="2" key="1">
    <citation type="submission" date="2024-03" db="EMBL/GenBank/DDBJ databases">
        <title>Deinococcus weizhi sp. nov., isolated from human skin.</title>
        <authorList>
            <person name="Wei Z."/>
            <person name="Tian F."/>
            <person name="Yang C."/>
            <person name="Xin L.T."/>
            <person name="Wen Z.J."/>
            <person name="Lan K.C."/>
            <person name="Yu L."/>
            <person name="Zhe W."/>
            <person name="Dan F.D."/>
            <person name="Jun W."/>
            <person name="Rui Z."/>
            <person name="Yong X.J."/>
            <person name="Ting Y."/>
            <person name="Wei X."/>
            <person name="Xu Z.G."/>
            <person name="Xin Z."/>
            <person name="Dong F.G."/>
            <person name="Ni X.M."/>
            <person name="Zheng M.G."/>
            <person name="Chun Y."/>
            <person name="Qian W.X."/>
        </authorList>
    </citation>
    <scope>NUCLEOTIDE SEQUENCE</scope>
    <source>
        <strain evidence="2">VB142</strain>
        <plasmid evidence="2">p2</plasmid>
    </source>
</reference>
<organism evidence="2">
    <name type="scientific">Deinococcus sp. VB142</name>
    <dbReference type="NCBI Taxonomy" id="3112952"/>
    <lineage>
        <taxon>Bacteria</taxon>
        <taxon>Thermotogati</taxon>
        <taxon>Deinococcota</taxon>
        <taxon>Deinococci</taxon>
        <taxon>Deinococcales</taxon>
        <taxon>Deinococcaceae</taxon>
        <taxon>Deinococcus</taxon>
    </lineage>
</organism>
<dbReference type="AlphaFoldDB" id="A0AAU6Q8C2"/>
<sequence length="142" mass="14545">MLTVTPQEVPELIPGAPQPEPGHMDLAALWLGGELLRRRVAAESLTGPALLAARTALAAKALGLKAGVDGALSLQVSAGSGAARVIESVEVPDEIKVKYRAAQRADEALLLASGQWEEVALAYLLLAAGSGSGVRVFAGVAR</sequence>
<protein>
    <submittedName>
        <fullName evidence="2">Uncharacterized protein</fullName>
    </submittedName>
</protein>
<proteinExistence type="predicted"/>
<dbReference type="RefSeq" id="WP_339098302.1">
    <property type="nucleotide sequence ID" value="NZ_CP149785.1"/>
</dbReference>
<feature type="region of interest" description="Disordered" evidence="1">
    <location>
        <begin position="1"/>
        <end position="20"/>
    </location>
</feature>
<evidence type="ECO:0000313" key="2">
    <source>
        <dbReference type="EMBL" id="WYF46784.1"/>
    </source>
</evidence>
<evidence type="ECO:0000256" key="1">
    <source>
        <dbReference type="SAM" id="MobiDB-lite"/>
    </source>
</evidence>